<dbReference type="InterPro" id="IPR011408">
    <property type="entry name" value="Aldehyde_DH"/>
</dbReference>
<evidence type="ECO:0000256" key="3">
    <source>
        <dbReference type="PROSITE-ProRule" id="PRU10007"/>
    </source>
</evidence>
<comment type="similarity">
    <text evidence="2 4">Belongs to the aldehyde dehydrogenase family.</text>
</comment>
<evidence type="ECO:0000256" key="2">
    <source>
        <dbReference type="PIRNR" id="PIRNR036490"/>
    </source>
</evidence>
<keyword evidence="1 4" id="KW-0560">Oxidoreductase</keyword>
<dbReference type="EMBL" id="BSPC01000054">
    <property type="protein sequence ID" value="GLS21794.1"/>
    <property type="molecule type" value="Genomic_DNA"/>
</dbReference>
<accession>A0ABQ6CSS2</accession>
<feature type="active site" evidence="3">
    <location>
        <position position="267"/>
    </location>
</feature>
<dbReference type="InterPro" id="IPR015590">
    <property type="entry name" value="Aldehyde_DH_dom"/>
</dbReference>
<dbReference type="InterPro" id="IPR016162">
    <property type="entry name" value="Ald_DH_N"/>
</dbReference>
<evidence type="ECO:0000256" key="1">
    <source>
        <dbReference type="ARBA" id="ARBA00023002"/>
    </source>
</evidence>
<dbReference type="CDD" id="cd07111">
    <property type="entry name" value="ALDH_F16"/>
    <property type="match status" value="1"/>
</dbReference>
<dbReference type="PIRSF" id="PIRSF036490">
    <property type="entry name" value="Aldedh_dupl"/>
    <property type="match status" value="1"/>
</dbReference>
<protein>
    <submittedName>
        <fullName evidence="6">NADP-dependent aldehyde dehydrogenase</fullName>
    </submittedName>
</protein>
<evidence type="ECO:0000313" key="6">
    <source>
        <dbReference type="EMBL" id="GLS21794.1"/>
    </source>
</evidence>
<dbReference type="RefSeq" id="WP_284314793.1">
    <property type="nucleotide sequence ID" value="NZ_BSPC01000054.1"/>
</dbReference>
<dbReference type="Gene3D" id="3.40.309.10">
    <property type="entry name" value="Aldehyde Dehydrogenase, Chain A, domain 2"/>
    <property type="match status" value="1"/>
</dbReference>
<dbReference type="InterPro" id="IPR016163">
    <property type="entry name" value="Ald_DH_C"/>
</dbReference>
<feature type="domain" description="Aldehyde dehydrogenase" evidence="5">
    <location>
        <begin position="544"/>
        <end position="777"/>
    </location>
</feature>
<evidence type="ECO:0000256" key="4">
    <source>
        <dbReference type="RuleBase" id="RU003345"/>
    </source>
</evidence>
<dbReference type="Proteomes" id="UP001156882">
    <property type="component" value="Unassembled WGS sequence"/>
</dbReference>
<feature type="domain" description="Aldehyde dehydrogenase" evidence="5">
    <location>
        <begin position="42"/>
        <end position="486"/>
    </location>
</feature>
<gene>
    <name evidence="6" type="ORF">GCM10007874_48110</name>
</gene>
<organism evidence="6 7">
    <name type="scientific">Labrys miyagiensis</name>
    <dbReference type="NCBI Taxonomy" id="346912"/>
    <lineage>
        <taxon>Bacteria</taxon>
        <taxon>Pseudomonadati</taxon>
        <taxon>Pseudomonadota</taxon>
        <taxon>Alphaproteobacteria</taxon>
        <taxon>Hyphomicrobiales</taxon>
        <taxon>Xanthobacteraceae</taxon>
        <taxon>Labrys</taxon>
    </lineage>
</organism>
<sequence>MPTVKEILQTMDYGPAPEAESHVAAWLQQHEKGFRHFIGGAFVASKGKTSFDVTNPARDTVLGKVAEGTAEDIDAAVKAARKAFPAWSGLPGHERARYLYAIARHIQKRERFLSVLETMDNGKPIRESRDIDIPLVARHFYHHAGWAELMESEFAGYGPVGVCGQIIPWNFPLLMLAWKIAPALAAGNTVVLKPAEFTPLTALAFAEICREAGLPEGVVNIVTGDGATGAALVAHPDVDKIAFTGSTEVGRLIRQATAGSGKKLSLELGGKSPFIVYEDADLDGAVEGVVDAIWFNQGQVCCAGSRLLLQEGIAERFLGKLKRRMETLRVGDPLDKSVDMGAIVAPVQLQRIRDLVKKGESEGGTLWQSNCALPAKGNFYPPSIFVDVEPSSTVSEVEIFGPVAVAMTFRTPEEAIQLANHTRYGLAASIWSENINRALDTAARMKSGVVWVNCTNLFDAAAGFGGYRESGFGREGGREGMYEYLKPDWEKALPAAEDAKAAALSVSPAEAPTGNALPTIDRTAKLFVGGKQARPDSGYSYTVKSSAGATLGQAGLGNRKDIRNAVEAATKAGGWGSVTAHNRAQVLYYIAENMAARAAEFEQRLASFGHNAKAAKAEVEKSIRRIFYYAAQADKYDGRVHATRTRNVTLAMNEPFGVVGILCPDEAPLLGFVSLALPAIAMGNRVVVVPSPAFPLAATDFYQILETSDVPTGVVNIVTGARDELAKTLAEHDDVDALWYHGSRSGAASAEKASAGNLKATWTNQGRPISWLVDAQAQGEDYLRHATQVKNIWVPYGE</sequence>
<comment type="caution">
    <text evidence="6">The sequence shown here is derived from an EMBL/GenBank/DDBJ whole genome shotgun (WGS) entry which is preliminary data.</text>
</comment>
<dbReference type="Pfam" id="PF00171">
    <property type="entry name" value="Aldedh"/>
    <property type="match status" value="2"/>
</dbReference>
<name>A0ABQ6CSS2_9HYPH</name>
<evidence type="ECO:0000259" key="5">
    <source>
        <dbReference type="Pfam" id="PF00171"/>
    </source>
</evidence>
<dbReference type="PROSITE" id="PS00687">
    <property type="entry name" value="ALDEHYDE_DEHYDR_GLU"/>
    <property type="match status" value="1"/>
</dbReference>
<dbReference type="PANTHER" id="PTHR11699">
    <property type="entry name" value="ALDEHYDE DEHYDROGENASE-RELATED"/>
    <property type="match status" value="1"/>
</dbReference>
<dbReference type="SUPFAM" id="SSF53720">
    <property type="entry name" value="ALDH-like"/>
    <property type="match status" value="2"/>
</dbReference>
<proteinExistence type="inferred from homology"/>
<dbReference type="InterPro" id="IPR016161">
    <property type="entry name" value="Ald_DH/histidinol_DH"/>
</dbReference>
<reference evidence="7" key="1">
    <citation type="journal article" date="2019" name="Int. J. Syst. Evol. Microbiol.">
        <title>The Global Catalogue of Microorganisms (GCM) 10K type strain sequencing project: providing services to taxonomists for standard genome sequencing and annotation.</title>
        <authorList>
            <consortium name="The Broad Institute Genomics Platform"/>
            <consortium name="The Broad Institute Genome Sequencing Center for Infectious Disease"/>
            <person name="Wu L."/>
            <person name="Ma J."/>
        </authorList>
    </citation>
    <scope>NUCLEOTIDE SEQUENCE [LARGE SCALE GENOMIC DNA]</scope>
    <source>
        <strain evidence="7">NBRC 101365</strain>
    </source>
</reference>
<dbReference type="Gene3D" id="3.40.605.10">
    <property type="entry name" value="Aldehyde Dehydrogenase, Chain A, domain 1"/>
    <property type="match status" value="2"/>
</dbReference>
<keyword evidence="7" id="KW-1185">Reference proteome</keyword>
<evidence type="ECO:0000313" key="7">
    <source>
        <dbReference type="Proteomes" id="UP001156882"/>
    </source>
</evidence>
<dbReference type="InterPro" id="IPR029510">
    <property type="entry name" value="Ald_DH_CS_GLU"/>
</dbReference>